<organism evidence="1 2">
    <name type="scientific">Gigaspora margarita</name>
    <dbReference type="NCBI Taxonomy" id="4874"/>
    <lineage>
        <taxon>Eukaryota</taxon>
        <taxon>Fungi</taxon>
        <taxon>Fungi incertae sedis</taxon>
        <taxon>Mucoromycota</taxon>
        <taxon>Glomeromycotina</taxon>
        <taxon>Glomeromycetes</taxon>
        <taxon>Diversisporales</taxon>
        <taxon>Gigasporaceae</taxon>
        <taxon>Gigaspora</taxon>
    </lineage>
</organism>
<feature type="non-terminal residue" evidence="1">
    <location>
        <position position="1"/>
    </location>
</feature>
<dbReference type="EMBL" id="CAJVQB010002617">
    <property type="protein sequence ID" value="CAG8581401.1"/>
    <property type="molecule type" value="Genomic_DNA"/>
</dbReference>
<gene>
    <name evidence="1" type="ORF">GMARGA_LOCUS5964</name>
</gene>
<evidence type="ECO:0000313" key="1">
    <source>
        <dbReference type="EMBL" id="CAG8581401.1"/>
    </source>
</evidence>
<evidence type="ECO:0000313" key="2">
    <source>
        <dbReference type="Proteomes" id="UP000789901"/>
    </source>
</evidence>
<comment type="caution">
    <text evidence="1">The sequence shown here is derived from an EMBL/GenBank/DDBJ whole genome shotgun (WGS) entry which is preliminary data.</text>
</comment>
<accession>A0ABN7UF44</accession>
<protein>
    <submittedName>
        <fullName evidence="1">41297_t:CDS:1</fullName>
    </submittedName>
</protein>
<dbReference type="Proteomes" id="UP000789901">
    <property type="component" value="Unassembled WGS sequence"/>
</dbReference>
<keyword evidence="2" id="KW-1185">Reference proteome</keyword>
<proteinExistence type="predicted"/>
<reference evidence="1 2" key="1">
    <citation type="submission" date="2021-06" db="EMBL/GenBank/DDBJ databases">
        <authorList>
            <person name="Kallberg Y."/>
            <person name="Tangrot J."/>
            <person name="Rosling A."/>
        </authorList>
    </citation>
    <scope>NUCLEOTIDE SEQUENCE [LARGE SCALE GENOMIC DNA]</scope>
    <source>
        <strain evidence="1 2">120-4 pot B 10/14</strain>
    </source>
</reference>
<sequence>NIGFSINGNLTNNIKSDEVKRIEITGSTDVLTTFRNLIFLKDDVKEIGNDITGESNPGAKDRILKLSVADFSGQLHTDKIVIDDLSYPGNSNQINVAVNRHNQKQALLDLEKLLNITLPNKYPGSQDFEHGPDVDLIDPSADLGIEPDPTATPPVAGTELSAYFFDDVSPTPLPKEPENIKHILFDLKDDQGDKYLYGMKIFYGLNLTKKSHFAIVFDGTLGGGYSQIDETEIQKEPGFYKGFPLIDPNLKATPDPTNNKFKVEIIDPNKPVRYTKENIDNFRNFANGYTGLHNDIFTKEKTINTNGQDVQVYANREPEECFGFQPGDIYVNVFGDYFYFNGDQKFDGSSKMVFDIYAAQNAEEAMDLAFFGKDYDEPQSDNATRKGVTRQEALDAYYESLKEVIGATPALKYDDPATKDKIDEGYRLAKEFITDYELWLSVNMKSLGKTELAGLKNRGSELAKKIYQKCQPDQDGFTEAVFTELKKLVKLLDETYDTPTADTKRELEQFISESKTNVEKKKALDIAKTVKNQDSDRADCVATALEKLTTPQDKKLAAAREKLKTLLSGLKIGGKDAYEEMIVDIKDSEAHINQAIAIFQKCQEIDAATHDDDGKLLNALNNFKNDANSKAAWDAINKYKKDGQAEQRKNNYQDIRNAKTPAEFQAAKVAFMKKTEYTNNKQDYDEIYFPLAEKAAEIREKGAGANSEEKDLIELIVVYEEGGEKHNIVKNYSTTQKEALKKLISKMEMKVQE</sequence>
<name>A0ABN7UF44_GIGMA</name>